<protein>
    <submittedName>
        <fullName evidence="2">Uncharacterized protein</fullName>
    </submittedName>
</protein>
<name>A0A645CMA0_9ZZZZ</name>
<feature type="compositionally biased region" description="Basic and acidic residues" evidence="1">
    <location>
        <begin position="168"/>
        <end position="178"/>
    </location>
</feature>
<comment type="caution">
    <text evidence="2">The sequence shown here is derived from an EMBL/GenBank/DDBJ whole genome shotgun (WGS) entry which is preliminary data.</text>
</comment>
<evidence type="ECO:0000313" key="2">
    <source>
        <dbReference type="EMBL" id="MPM78073.1"/>
    </source>
</evidence>
<dbReference type="EMBL" id="VSSQ01028370">
    <property type="protein sequence ID" value="MPM78073.1"/>
    <property type="molecule type" value="Genomic_DNA"/>
</dbReference>
<accession>A0A645CMA0</accession>
<proteinExistence type="predicted"/>
<dbReference type="AlphaFoldDB" id="A0A645CMA0"/>
<feature type="region of interest" description="Disordered" evidence="1">
    <location>
        <begin position="157"/>
        <end position="178"/>
    </location>
</feature>
<reference evidence="2" key="1">
    <citation type="submission" date="2019-08" db="EMBL/GenBank/DDBJ databases">
        <authorList>
            <person name="Kucharzyk K."/>
            <person name="Murdoch R.W."/>
            <person name="Higgins S."/>
            <person name="Loffler F."/>
        </authorList>
    </citation>
    <scope>NUCLEOTIDE SEQUENCE</scope>
</reference>
<organism evidence="2">
    <name type="scientific">bioreactor metagenome</name>
    <dbReference type="NCBI Taxonomy" id="1076179"/>
    <lineage>
        <taxon>unclassified sequences</taxon>
        <taxon>metagenomes</taxon>
        <taxon>ecological metagenomes</taxon>
    </lineage>
</organism>
<gene>
    <name evidence="2" type="ORF">SDC9_125083</name>
</gene>
<sequence length="321" mass="34998">MQATADQHVAACGHRLRLRRAADLGQMRPLRMLHPGGEAGHQFGIGDRIHRNQDQFRILPRRQAVPEGHQFVAPGDAALGGDAESDPDAFRFDRRQAAGPLEYRRIGADDRAIETALPQLFRRFGVAHHDQPALFQRGSDALPHPFGNLFFIKLHEGDAPEGQQPGGAEKRPATAPGAEKHRIEFGIHPDAPDNGGNPLFPGSLQQTDGDGGIIGKPRRAAPDVPVELPDETPERGERVFALESVQGSRPDPEDCGGVFLRRGADGDRSLRHEAAQNADDAAENRLIADVVASQRNSAEKNFQFRHFCSGVIIMLFNSSIS</sequence>
<evidence type="ECO:0000256" key="1">
    <source>
        <dbReference type="SAM" id="MobiDB-lite"/>
    </source>
</evidence>